<keyword evidence="1" id="KW-1133">Transmembrane helix</keyword>
<feature type="transmembrane region" description="Helical" evidence="1">
    <location>
        <begin position="12"/>
        <end position="35"/>
    </location>
</feature>
<accession>A0A0U1R2E9</accession>
<evidence type="ECO:0000313" key="3">
    <source>
        <dbReference type="Proteomes" id="UP000002412"/>
    </source>
</evidence>
<evidence type="ECO:0000313" key="2">
    <source>
        <dbReference type="EMBL" id="ABS49442.1"/>
    </source>
</evidence>
<protein>
    <submittedName>
        <fullName evidence="2">Uncharacterized protein</fullName>
    </submittedName>
</protein>
<sequence length="37" mass="4040">MFFNSLRLISVIMIAGIASSARLLGILTICGMNYFCV</sequence>
<name>A0A0U1R2E9_YERP3</name>
<dbReference type="KEGG" id="ypi:YpsIP31758_1860"/>
<dbReference type="HOGENOM" id="CLU_3350686_0_0_6"/>
<reference evidence="2 3" key="1">
    <citation type="journal article" date="2007" name="PLoS Genet.">
        <title>The complete genome sequence of Yersinia pseudotuberculosis IP31758, the causative agent of Far East scarlet-like fever.</title>
        <authorList>
            <person name="Eppinger M."/>
            <person name="Rosovitz M.J."/>
            <person name="Fricke W.F."/>
            <person name="Rasko D.A."/>
            <person name="Kokorina G."/>
            <person name="Fayolle C."/>
            <person name="Lindler L.E."/>
            <person name="Carniel E."/>
            <person name="Ravel J."/>
        </authorList>
    </citation>
    <scope>NUCLEOTIDE SEQUENCE [LARGE SCALE GENOMIC DNA]</scope>
    <source>
        <strain evidence="2 3">IP 31758</strain>
    </source>
</reference>
<dbReference type="AlphaFoldDB" id="A0A0U1R2E9"/>
<keyword evidence="1" id="KW-0812">Transmembrane</keyword>
<proteinExistence type="predicted"/>
<dbReference type="Proteomes" id="UP000002412">
    <property type="component" value="Chromosome"/>
</dbReference>
<keyword evidence="1" id="KW-0472">Membrane</keyword>
<gene>
    <name evidence="2" type="ordered locus">YpsIP31758_1860</name>
</gene>
<evidence type="ECO:0000256" key="1">
    <source>
        <dbReference type="SAM" id="Phobius"/>
    </source>
</evidence>
<organism evidence="2 3">
    <name type="scientific">Yersinia pseudotuberculosis serotype O:1b (strain IP 31758)</name>
    <dbReference type="NCBI Taxonomy" id="349747"/>
    <lineage>
        <taxon>Bacteria</taxon>
        <taxon>Pseudomonadati</taxon>
        <taxon>Pseudomonadota</taxon>
        <taxon>Gammaproteobacteria</taxon>
        <taxon>Enterobacterales</taxon>
        <taxon>Yersiniaceae</taxon>
        <taxon>Yersinia</taxon>
    </lineage>
</organism>
<dbReference type="EMBL" id="CP000720">
    <property type="protein sequence ID" value="ABS49442.1"/>
    <property type="molecule type" value="Genomic_DNA"/>
</dbReference>